<reference evidence="1 2" key="1">
    <citation type="submission" date="2020-09" db="EMBL/GenBank/DDBJ databases">
        <title>De no assembly of potato wild relative species, Solanum commersonii.</title>
        <authorList>
            <person name="Cho K."/>
        </authorList>
    </citation>
    <scope>NUCLEOTIDE SEQUENCE [LARGE SCALE GENOMIC DNA]</scope>
    <source>
        <strain evidence="1">LZ3.2</strain>
        <tissue evidence="1">Leaf</tissue>
    </source>
</reference>
<protein>
    <submittedName>
        <fullName evidence="1">Uncharacterized protein</fullName>
    </submittedName>
</protein>
<sequence>MNHIILKGKTHQLAKFGKTGKSLSIPSKHVGSIHELSQARQTTRSVTFGEKLEVAEGSRRLAKSLLDRPLSPPLNPFCTVTFGGLILAHRMLSGKKPAAKFNLINYVVVRDHGDDSEEHVRKWLAPLLSDGTPKWLEFGVAIEKKDLNVSARYWFGFISSMIMASQNLFLPRHSPIWAVSLRGNDHAGQAALDLTPLPGVDHRAMQTVSSSERCKKGCGSDSHISLISGELRLNI</sequence>
<dbReference type="EMBL" id="JACXVP010000001">
    <property type="protein sequence ID" value="KAG5631878.1"/>
    <property type="molecule type" value="Genomic_DNA"/>
</dbReference>
<evidence type="ECO:0000313" key="2">
    <source>
        <dbReference type="Proteomes" id="UP000824120"/>
    </source>
</evidence>
<proteinExistence type="predicted"/>
<name>A0A9J6B553_SOLCO</name>
<accession>A0A9J6B553</accession>
<evidence type="ECO:0000313" key="1">
    <source>
        <dbReference type="EMBL" id="KAG5631878.1"/>
    </source>
</evidence>
<dbReference type="AlphaFoldDB" id="A0A9J6B553"/>
<dbReference type="PANTHER" id="PTHR33180">
    <property type="entry name" value="PHOTOSYSTEM II CP43 REACTION CENTER PROTEIN"/>
    <property type="match status" value="1"/>
</dbReference>
<dbReference type="PANTHER" id="PTHR33180:SF31">
    <property type="entry name" value="POLYPROTEIN PROTEIN"/>
    <property type="match status" value="1"/>
</dbReference>
<dbReference type="Proteomes" id="UP000824120">
    <property type="component" value="Chromosome 1"/>
</dbReference>
<keyword evidence="2" id="KW-1185">Reference proteome</keyword>
<organism evidence="1 2">
    <name type="scientific">Solanum commersonii</name>
    <name type="common">Commerson's wild potato</name>
    <name type="synonym">Commerson's nightshade</name>
    <dbReference type="NCBI Taxonomy" id="4109"/>
    <lineage>
        <taxon>Eukaryota</taxon>
        <taxon>Viridiplantae</taxon>
        <taxon>Streptophyta</taxon>
        <taxon>Embryophyta</taxon>
        <taxon>Tracheophyta</taxon>
        <taxon>Spermatophyta</taxon>
        <taxon>Magnoliopsida</taxon>
        <taxon>eudicotyledons</taxon>
        <taxon>Gunneridae</taxon>
        <taxon>Pentapetalae</taxon>
        <taxon>asterids</taxon>
        <taxon>lamiids</taxon>
        <taxon>Solanales</taxon>
        <taxon>Solanaceae</taxon>
        <taxon>Solanoideae</taxon>
        <taxon>Solaneae</taxon>
        <taxon>Solanum</taxon>
    </lineage>
</organism>
<gene>
    <name evidence="1" type="ORF">H5410_003595</name>
</gene>
<comment type="caution">
    <text evidence="1">The sequence shown here is derived from an EMBL/GenBank/DDBJ whole genome shotgun (WGS) entry which is preliminary data.</text>
</comment>